<gene>
    <name evidence="4" type="ORF">ACFQMG_11500</name>
</gene>
<keyword evidence="2" id="KW-1133">Transmembrane helix</keyword>
<dbReference type="EMBL" id="JBHTAJ010000017">
    <property type="protein sequence ID" value="MFC7180179.1"/>
    <property type="molecule type" value="Genomic_DNA"/>
</dbReference>
<keyword evidence="2" id="KW-0812">Transmembrane</keyword>
<keyword evidence="2" id="KW-0472">Membrane</keyword>
<proteinExistence type="inferred from homology"/>
<reference evidence="5" key="1">
    <citation type="journal article" date="2019" name="Int. J. Syst. Evol. Microbiol.">
        <title>The Global Catalogue of Microorganisms (GCM) 10K type strain sequencing project: providing services to taxonomists for standard genome sequencing and annotation.</title>
        <authorList>
            <consortium name="The Broad Institute Genomics Platform"/>
            <consortium name="The Broad Institute Genome Sequencing Center for Infectious Disease"/>
            <person name="Wu L."/>
            <person name="Ma J."/>
        </authorList>
    </citation>
    <scope>NUCLEOTIDE SEQUENCE [LARGE SCALE GENOMIC DNA]</scope>
    <source>
        <strain evidence="5">CGMCC 1.12859</strain>
    </source>
</reference>
<dbReference type="PANTHER" id="PTHR30487">
    <property type="entry name" value="TYPE 4 PREPILIN-LIKE PROTEINS LEADER PEPTIDE-PROCESSING ENZYME"/>
    <property type="match status" value="1"/>
</dbReference>
<comment type="caution">
    <text evidence="4">The sequence shown here is derived from an EMBL/GenBank/DDBJ whole genome shotgun (WGS) entry which is preliminary data.</text>
</comment>
<sequence length="229" mass="22513">MMIGPWAGALTGLAAAPVLRAAAVRYAVPYGEPLRRCCPAGRVGRWPTGRCPGCGDASAGPRPGAVEAVAVLVGVALGAAAGAGSAALFCWVGAFGVLLGFVDAAVLRLPDALTLPLAAGTAVLLPFADHRPAVLLRCLLAAAALGLLYGGLALVVPIGLGDAKLAPSLGAVLGLYGWRAVGGGVFCAFLLGGVWGALLLLTRRAGRGDALPFGPPLLAGALLAVLAAA</sequence>
<feature type="transmembrane region" description="Helical" evidence="2">
    <location>
        <begin position="180"/>
        <end position="201"/>
    </location>
</feature>
<feature type="transmembrane region" description="Helical" evidence="2">
    <location>
        <begin position="68"/>
        <end position="101"/>
    </location>
</feature>
<evidence type="ECO:0000313" key="4">
    <source>
        <dbReference type="EMBL" id="MFC7180179.1"/>
    </source>
</evidence>
<dbReference type="GO" id="GO:0004190">
    <property type="term" value="F:aspartic-type endopeptidase activity"/>
    <property type="evidence" value="ECO:0007669"/>
    <property type="project" value="UniProtKB-EC"/>
</dbReference>
<keyword evidence="4" id="KW-0378">Hydrolase</keyword>
<feature type="transmembrane region" description="Helical" evidence="2">
    <location>
        <begin position="134"/>
        <end position="160"/>
    </location>
</feature>
<comment type="similarity">
    <text evidence="1">Belongs to the peptidase A24 family.</text>
</comment>
<dbReference type="RefSeq" id="WP_380231002.1">
    <property type="nucleotide sequence ID" value="NZ_JBHSVH010000002.1"/>
</dbReference>
<dbReference type="EC" id="3.4.23.43" evidence="4"/>
<feature type="transmembrane region" description="Helical" evidence="2">
    <location>
        <begin position="210"/>
        <end position="228"/>
    </location>
</feature>
<dbReference type="PANTHER" id="PTHR30487:SF0">
    <property type="entry name" value="PREPILIN LEADER PEPTIDASE_N-METHYLTRANSFERASE-RELATED"/>
    <property type="match status" value="1"/>
</dbReference>
<name>A0ABW2FVM5_9ACTN</name>
<evidence type="ECO:0000256" key="1">
    <source>
        <dbReference type="ARBA" id="ARBA00005801"/>
    </source>
</evidence>
<accession>A0ABW2FVM5</accession>
<dbReference type="InterPro" id="IPR000045">
    <property type="entry name" value="Prepilin_IV_endopep_pep"/>
</dbReference>
<protein>
    <submittedName>
        <fullName evidence="4">Prepilin peptidase</fullName>
        <ecNumber evidence="4">3.4.23.43</ecNumber>
    </submittedName>
</protein>
<evidence type="ECO:0000259" key="3">
    <source>
        <dbReference type="Pfam" id="PF01478"/>
    </source>
</evidence>
<evidence type="ECO:0000313" key="5">
    <source>
        <dbReference type="Proteomes" id="UP001596435"/>
    </source>
</evidence>
<dbReference type="InterPro" id="IPR050882">
    <property type="entry name" value="Prepilin_peptidase/N-MTase"/>
</dbReference>
<keyword evidence="5" id="KW-1185">Reference proteome</keyword>
<dbReference type="Pfam" id="PF01478">
    <property type="entry name" value="Peptidase_A24"/>
    <property type="match status" value="1"/>
</dbReference>
<feature type="domain" description="Prepilin type IV endopeptidase peptidase" evidence="3">
    <location>
        <begin position="94"/>
        <end position="196"/>
    </location>
</feature>
<dbReference type="Proteomes" id="UP001596435">
    <property type="component" value="Unassembled WGS sequence"/>
</dbReference>
<organism evidence="4 5">
    <name type="scientific">Kitasatospora paranensis</name>
    <dbReference type="NCBI Taxonomy" id="258053"/>
    <lineage>
        <taxon>Bacteria</taxon>
        <taxon>Bacillati</taxon>
        <taxon>Actinomycetota</taxon>
        <taxon>Actinomycetes</taxon>
        <taxon>Kitasatosporales</taxon>
        <taxon>Streptomycetaceae</taxon>
        <taxon>Kitasatospora</taxon>
    </lineage>
</organism>
<evidence type="ECO:0000256" key="2">
    <source>
        <dbReference type="SAM" id="Phobius"/>
    </source>
</evidence>